<protein>
    <submittedName>
        <fullName evidence="1">Uncharacterized protein</fullName>
    </submittedName>
</protein>
<comment type="caution">
    <text evidence="1">The sequence shown here is derived from an EMBL/GenBank/DDBJ whole genome shotgun (WGS) entry which is preliminary data.</text>
</comment>
<dbReference type="EMBL" id="PXYT01000016">
    <property type="protein sequence ID" value="PSR29371.1"/>
    <property type="molecule type" value="Genomic_DNA"/>
</dbReference>
<accession>A0A2T2X4F1</accession>
<evidence type="ECO:0000313" key="2">
    <source>
        <dbReference type="Proteomes" id="UP000242699"/>
    </source>
</evidence>
<dbReference type="Proteomes" id="UP000242699">
    <property type="component" value="Unassembled WGS sequence"/>
</dbReference>
<evidence type="ECO:0000313" key="1">
    <source>
        <dbReference type="EMBL" id="PSR29371.1"/>
    </source>
</evidence>
<proteinExistence type="predicted"/>
<dbReference type="AlphaFoldDB" id="A0A2T2X4F1"/>
<gene>
    <name evidence="1" type="ORF">C7B43_08485</name>
</gene>
<sequence>MIGQSVVIRPWRHGSVSLPVTKAGHLDIPYRGAVFAFIGVLAQGELESKHIEAFRDEPFLFDGVRPRPDAVKSGSGANG</sequence>
<organism evidence="1 2">
    <name type="scientific">Sulfobacillus benefaciens</name>
    <dbReference type="NCBI Taxonomy" id="453960"/>
    <lineage>
        <taxon>Bacteria</taxon>
        <taxon>Bacillati</taxon>
        <taxon>Bacillota</taxon>
        <taxon>Clostridia</taxon>
        <taxon>Eubacteriales</taxon>
        <taxon>Clostridiales Family XVII. Incertae Sedis</taxon>
        <taxon>Sulfobacillus</taxon>
    </lineage>
</organism>
<reference evidence="1 2" key="1">
    <citation type="journal article" date="2014" name="BMC Genomics">
        <title>Comparison of environmental and isolate Sulfobacillus genomes reveals diverse carbon, sulfur, nitrogen, and hydrogen metabolisms.</title>
        <authorList>
            <person name="Justice N.B."/>
            <person name="Norman A."/>
            <person name="Brown C.T."/>
            <person name="Singh A."/>
            <person name="Thomas B.C."/>
            <person name="Banfield J.F."/>
        </authorList>
    </citation>
    <scope>NUCLEOTIDE SEQUENCE [LARGE SCALE GENOMIC DNA]</scope>
    <source>
        <strain evidence="1">AMDSBA1</strain>
    </source>
</reference>
<name>A0A2T2X4F1_9FIRM</name>